<organism evidence="1 2">
    <name type="scientific">Mucilaginibacter xinganensis</name>
    <dbReference type="NCBI Taxonomy" id="1234841"/>
    <lineage>
        <taxon>Bacteria</taxon>
        <taxon>Pseudomonadati</taxon>
        <taxon>Bacteroidota</taxon>
        <taxon>Sphingobacteriia</taxon>
        <taxon>Sphingobacteriales</taxon>
        <taxon>Sphingobacteriaceae</taxon>
        <taxon>Mucilaginibacter</taxon>
    </lineage>
</organism>
<evidence type="ECO:0000313" key="2">
    <source>
        <dbReference type="Proteomes" id="UP000215002"/>
    </source>
</evidence>
<reference evidence="1 2" key="1">
    <citation type="submission" date="2017-08" db="EMBL/GenBank/DDBJ databases">
        <title>Complete genome sequence of Mucilaginibacter sp. strain BJC16-A31.</title>
        <authorList>
            <consortium name="Henan University of Science and Technology"/>
            <person name="You X."/>
        </authorList>
    </citation>
    <scope>NUCLEOTIDE SEQUENCE [LARGE SCALE GENOMIC DNA]</scope>
    <source>
        <strain evidence="1 2">BJC16-A31</strain>
    </source>
</reference>
<name>A0A223P0Q7_9SPHI</name>
<keyword evidence="2" id="KW-1185">Reference proteome</keyword>
<gene>
    <name evidence="1" type="ORF">MuYL_3807</name>
</gene>
<dbReference type="Proteomes" id="UP000215002">
    <property type="component" value="Chromosome"/>
</dbReference>
<dbReference type="EMBL" id="CP022743">
    <property type="protein sequence ID" value="ASU35692.1"/>
    <property type="molecule type" value="Genomic_DNA"/>
</dbReference>
<proteinExistence type="predicted"/>
<accession>A0A223P0Q7</accession>
<evidence type="ECO:0000313" key="1">
    <source>
        <dbReference type="EMBL" id="ASU35692.1"/>
    </source>
</evidence>
<dbReference type="KEGG" id="muc:MuYL_3807"/>
<protein>
    <submittedName>
        <fullName evidence="1">Uncharacterized protein</fullName>
    </submittedName>
</protein>
<dbReference type="AlphaFoldDB" id="A0A223P0Q7"/>
<sequence length="37" mass="4118">MLVAESSPIVFLTDIWQDDNAIAQAKKSSVIFMMGLF</sequence>